<dbReference type="Pfam" id="PF08808">
    <property type="entry name" value="RES"/>
    <property type="match status" value="1"/>
</dbReference>
<accession>A0A4Q7TSN6</accession>
<dbReference type="OrthoDB" id="648213at2"/>
<sequence length="155" mass="16866">MPLRPLHGTFYRAVAPEHHASALSGSRAAGRYSRPEQATLYLSATTRGVAAAMAAHGGMSRKIVVPFVVTADQIADLRDSDVWAALRADPRCASASWRDALDNGDTPPSWEIRDRLEASGARGLIDPSRTQPSLWHLVLFRWNEPGEATVSYANT</sequence>
<dbReference type="AlphaFoldDB" id="A0A4Q7TSN6"/>
<gene>
    <name evidence="2" type="ORF">EV140_0258</name>
</gene>
<name>A0A4Q7TSN6_9MICO</name>
<protein>
    <submittedName>
        <fullName evidence="2">RES domain-containing protein</fullName>
    </submittedName>
</protein>
<reference evidence="2 3" key="1">
    <citation type="journal article" date="2015" name="Stand. Genomic Sci.">
        <title>Genomic Encyclopedia of Bacterial and Archaeal Type Strains, Phase III: the genomes of soil and plant-associated and newly described type strains.</title>
        <authorList>
            <person name="Whitman W.B."/>
            <person name="Woyke T."/>
            <person name="Klenk H.P."/>
            <person name="Zhou Y."/>
            <person name="Lilburn T.G."/>
            <person name="Beck B.J."/>
            <person name="De Vos P."/>
            <person name="Vandamme P."/>
            <person name="Eisen J.A."/>
            <person name="Garrity G."/>
            <person name="Hugenholtz P."/>
            <person name="Kyrpides N.C."/>
        </authorList>
    </citation>
    <scope>NUCLEOTIDE SEQUENCE [LARGE SCALE GENOMIC DNA]</scope>
    <source>
        <strain evidence="2 3">AC4r</strain>
    </source>
</reference>
<comment type="caution">
    <text evidence="2">The sequence shown here is derived from an EMBL/GenBank/DDBJ whole genome shotgun (WGS) entry which is preliminary data.</text>
</comment>
<dbReference type="InterPro" id="IPR014914">
    <property type="entry name" value="RES_dom"/>
</dbReference>
<keyword evidence="3" id="KW-1185">Reference proteome</keyword>
<evidence type="ECO:0000313" key="2">
    <source>
        <dbReference type="EMBL" id="RZT64024.1"/>
    </source>
</evidence>
<dbReference type="EMBL" id="SGXT01000011">
    <property type="protein sequence ID" value="RZT64024.1"/>
    <property type="molecule type" value="Genomic_DNA"/>
</dbReference>
<evidence type="ECO:0000313" key="3">
    <source>
        <dbReference type="Proteomes" id="UP000292408"/>
    </source>
</evidence>
<evidence type="ECO:0000259" key="1">
    <source>
        <dbReference type="Pfam" id="PF08808"/>
    </source>
</evidence>
<organism evidence="2 3">
    <name type="scientific">Microcella alkaliphila</name>
    <dbReference type="NCBI Taxonomy" id="279828"/>
    <lineage>
        <taxon>Bacteria</taxon>
        <taxon>Bacillati</taxon>
        <taxon>Actinomycetota</taxon>
        <taxon>Actinomycetes</taxon>
        <taxon>Micrococcales</taxon>
        <taxon>Microbacteriaceae</taxon>
        <taxon>Microcella</taxon>
    </lineage>
</organism>
<feature type="domain" description="RES" evidence="1">
    <location>
        <begin position="10"/>
        <end position="150"/>
    </location>
</feature>
<dbReference type="Proteomes" id="UP000292408">
    <property type="component" value="Unassembled WGS sequence"/>
</dbReference>
<proteinExistence type="predicted"/>